<protein>
    <recommendedName>
        <fullName evidence="4">Transmembrane protein</fullName>
    </recommendedName>
</protein>
<dbReference type="NCBIfam" id="NF041043">
    <property type="entry name" value="BPSS1780_fam"/>
    <property type="match status" value="1"/>
</dbReference>
<dbReference type="AlphaFoldDB" id="A0A937CXE5"/>
<sequence length="261" mass="27521">MKLNIVPARTGLVWVKLGIQAFLKQPLALTGLFFMYMAGVLVLSQLPLVGSLLGAMLVPAATLGLMAATAEAAGGRFPMPSVLISAFRAGRQRARAMLVLGAIYTVGSMLATLLATALVADSNPPLAADAQGTPLDARSLVALLLHTPLVILFWHSPALVHWHGVAPVKSLFFSAVACFRNLGAMLTYGATWLAVFFLVGSAFSMLGMAMGGAAVARSVMMPTVLLLVAMFSTSMYFTFRDSFRADDLPDAQATPGEESTQ</sequence>
<dbReference type="EMBL" id="JAEQNE010000012">
    <property type="protein sequence ID" value="MBL0395163.1"/>
    <property type="molecule type" value="Genomic_DNA"/>
</dbReference>
<dbReference type="RefSeq" id="WP_201677832.1">
    <property type="nucleotide sequence ID" value="NZ_JAEQNE010000012.1"/>
</dbReference>
<feature type="transmembrane region" description="Helical" evidence="1">
    <location>
        <begin position="172"/>
        <end position="199"/>
    </location>
</feature>
<proteinExistence type="predicted"/>
<feature type="transmembrane region" description="Helical" evidence="1">
    <location>
        <begin position="26"/>
        <end position="46"/>
    </location>
</feature>
<evidence type="ECO:0000313" key="2">
    <source>
        <dbReference type="EMBL" id="MBL0395163.1"/>
    </source>
</evidence>
<keyword evidence="1" id="KW-0812">Transmembrane</keyword>
<evidence type="ECO:0008006" key="4">
    <source>
        <dbReference type="Google" id="ProtNLM"/>
    </source>
</evidence>
<keyword evidence="1" id="KW-0472">Membrane</keyword>
<evidence type="ECO:0000313" key="3">
    <source>
        <dbReference type="Proteomes" id="UP000599109"/>
    </source>
</evidence>
<dbReference type="Proteomes" id="UP000599109">
    <property type="component" value="Unassembled WGS sequence"/>
</dbReference>
<reference evidence="2 3" key="1">
    <citation type="journal article" date="2017" name="Int. J. Syst. Evol. Microbiol.">
        <title>Ramlibacter monticola sp. nov., isolated from forest soil.</title>
        <authorList>
            <person name="Chaudhary D.K."/>
            <person name="Kim J."/>
        </authorList>
    </citation>
    <scope>NUCLEOTIDE SEQUENCE [LARGE SCALE GENOMIC DNA]</scope>
    <source>
        <strain evidence="2 3">KACC 19175</strain>
    </source>
</reference>
<feature type="transmembrane region" description="Helical" evidence="1">
    <location>
        <begin position="52"/>
        <end position="75"/>
    </location>
</feature>
<feature type="transmembrane region" description="Helical" evidence="1">
    <location>
        <begin position="96"/>
        <end position="120"/>
    </location>
</feature>
<keyword evidence="1" id="KW-1133">Transmembrane helix</keyword>
<gene>
    <name evidence="2" type="ORF">JJ685_28795</name>
</gene>
<keyword evidence="3" id="KW-1185">Reference proteome</keyword>
<feature type="transmembrane region" description="Helical" evidence="1">
    <location>
        <begin position="140"/>
        <end position="160"/>
    </location>
</feature>
<feature type="transmembrane region" description="Helical" evidence="1">
    <location>
        <begin position="219"/>
        <end position="239"/>
    </location>
</feature>
<name>A0A937CXE5_9BURK</name>
<dbReference type="InterPro" id="IPR047798">
    <property type="entry name" value="BPSS1780-like"/>
</dbReference>
<comment type="caution">
    <text evidence="2">The sequence shown here is derived from an EMBL/GenBank/DDBJ whole genome shotgun (WGS) entry which is preliminary data.</text>
</comment>
<organism evidence="2 3">
    <name type="scientific">Ramlibacter monticola</name>
    <dbReference type="NCBI Taxonomy" id="1926872"/>
    <lineage>
        <taxon>Bacteria</taxon>
        <taxon>Pseudomonadati</taxon>
        <taxon>Pseudomonadota</taxon>
        <taxon>Betaproteobacteria</taxon>
        <taxon>Burkholderiales</taxon>
        <taxon>Comamonadaceae</taxon>
        <taxon>Ramlibacter</taxon>
    </lineage>
</organism>
<evidence type="ECO:0000256" key="1">
    <source>
        <dbReference type="SAM" id="Phobius"/>
    </source>
</evidence>
<accession>A0A937CXE5</accession>